<dbReference type="PANTHER" id="PTHR46663:SF2">
    <property type="entry name" value="GGDEF DOMAIN-CONTAINING PROTEIN"/>
    <property type="match status" value="1"/>
</dbReference>
<dbReference type="STRING" id="946333.A4W93_27320"/>
<dbReference type="CDD" id="cd01949">
    <property type="entry name" value="GGDEF"/>
    <property type="match status" value="1"/>
</dbReference>
<dbReference type="InterPro" id="IPR011623">
    <property type="entry name" value="7TMR_DISM_rcpt_extracell_dom1"/>
</dbReference>
<keyword evidence="2" id="KW-1185">Reference proteome</keyword>
<protein>
    <submittedName>
        <fullName evidence="1">Uncharacterized protein</fullName>
    </submittedName>
</protein>
<dbReference type="InterPro" id="IPR000160">
    <property type="entry name" value="GGDEF_dom"/>
</dbReference>
<evidence type="ECO:0000313" key="2">
    <source>
        <dbReference type="Proteomes" id="UP000193427"/>
    </source>
</evidence>
<dbReference type="InterPro" id="IPR011622">
    <property type="entry name" value="7TMR_DISM_rcpt_extracell_dom2"/>
</dbReference>
<dbReference type="InterPro" id="IPR029787">
    <property type="entry name" value="Nucleotide_cyclase"/>
</dbReference>
<accession>A0A1W6LGH5</accession>
<dbReference type="Proteomes" id="UP000193427">
    <property type="component" value="Chromosome"/>
</dbReference>
<reference evidence="1 2" key="1">
    <citation type="submission" date="2016-04" db="EMBL/GenBank/DDBJ databases">
        <title>Complete genome sequence of natural rubber-degrading, novel Gram-negative bacterium, Rhizobacter gummiphilus strain NS21.</title>
        <authorList>
            <person name="Tabata M."/>
            <person name="Kasai D."/>
            <person name="Fukuda M."/>
        </authorList>
    </citation>
    <scope>NUCLEOTIDE SEQUENCE [LARGE SCALE GENOMIC DNA]</scope>
    <source>
        <strain evidence="1 2">NS21</strain>
    </source>
</reference>
<dbReference type="RefSeq" id="WP_169726595.1">
    <property type="nucleotide sequence ID" value="NZ_BSPR01000017.1"/>
</dbReference>
<dbReference type="Pfam" id="PF07696">
    <property type="entry name" value="7TMR-DISMED2"/>
    <property type="match status" value="1"/>
</dbReference>
<dbReference type="InterPro" id="IPR052163">
    <property type="entry name" value="DGC-Regulatory_Protein"/>
</dbReference>
<sequence>MRDPILFFTRLLLKCLLPAFALLLAFSARAAAPLALVGDDIDLWPAVTLLDDPGHTLRLPDALARRAEFKPTDAPYANLGLNRHTVWLRVPVDVPADAPARWWFTIDYVALDDVEVFVQRGAETLQRVEMGDHLTVAERPFPGRTHLALLNLPAGESLELFVRVRTTSTMIVPMSLRQPVVVSQRENAFQMWHGIALGIGLCVLAYALTGAIANRESLYVWLAWSSVTGILFFFSYFGLAQQYLWPENRWLVQNGAVLLMLLVLVGGFMFAERALDVGSMHPRIGRAMHVMAALMLLAAVLFATGVIDYHLATDISAWFGAWPMLLSVTVAIRRARSGDRAAAWTIGGWATYTVGAMTAMALSRGHAPATLAMQETYMVCALVQIFAWVMVINVRVAEFREEAAATRREHDRVLLISQTDPLTGLLNRRGLQLGLQPLIDQSAPGRLTAVYLLDLDGFKPVNDLHGHDAGDELLVQMGERLKGVMRANDLVARLGGDEFVVVATQLGGEAEAEVVGHKLLACSDAPFQLTHTECAVGITVGYALAAGDGADAAELLRRADAAMYGGKQAGKRRVRRAHVEVTPA</sequence>
<dbReference type="InterPro" id="IPR043128">
    <property type="entry name" value="Rev_trsase/Diguanyl_cyclase"/>
</dbReference>
<proteinExistence type="predicted"/>
<dbReference type="SUPFAM" id="SSF55073">
    <property type="entry name" value="Nucleotide cyclase"/>
    <property type="match status" value="1"/>
</dbReference>
<dbReference type="KEGG" id="rgu:A4W93_27320"/>
<dbReference type="Pfam" id="PF00990">
    <property type="entry name" value="GGDEF"/>
    <property type="match status" value="1"/>
</dbReference>
<dbReference type="AlphaFoldDB" id="A0A1W6LGH5"/>
<dbReference type="PANTHER" id="PTHR46663">
    <property type="entry name" value="DIGUANYLATE CYCLASE DGCT-RELATED"/>
    <property type="match status" value="1"/>
</dbReference>
<dbReference type="Pfam" id="PF07695">
    <property type="entry name" value="7TMR-DISM_7TM"/>
    <property type="match status" value="1"/>
</dbReference>
<gene>
    <name evidence="1" type="ORF">A4W93_27320</name>
</gene>
<dbReference type="NCBIfam" id="TIGR00254">
    <property type="entry name" value="GGDEF"/>
    <property type="match status" value="1"/>
</dbReference>
<dbReference type="SMART" id="SM00267">
    <property type="entry name" value="GGDEF"/>
    <property type="match status" value="1"/>
</dbReference>
<dbReference type="Gene3D" id="2.60.40.2380">
    <property type="match status" value="1"/>
</dbReference>
<organism evidence="1 2">
    <name type="scientific">Piscinibacter gummiphilus</name>
    <dbReference type="NCBI Taxonomy" id="946333"/>
    <lineage>
        <taxon>Bacteria</taxon>
        <taxon>Pseudomonadati</taxon>
        <taxon>Pseudomonadota</taxon>
        <taxon>Betaproteobacteria</taxon>
        <taxon>Burkholderiales</taxon>
        <taxon>Sphaerotilaceae</taxon>
        <taxon>Piscinibacter</taxon>
    </lineage>
</organism>
<dbReference type="EMBL" id="CP015118">
    <property type="protein sequence ID" value="ARN23318.1"/>
    <property type="molecule type" value="Genomic_DNA"/>
</dbReference>
<dbReference type="Gene3D" id="3.30.70.270">
    <property type="match status" value="1"/>
</dbReference>
<name>A0A1W6LGH5_9BURK</name>
<evidence type="ECO:0000313" key="1">
    <source>
        <dbReference type="EMBL" id="ARN23318.1"/>
    </source>
</evidence>
<dbReference type="PROSITE" id="PS50887">
    <property type="entry name" value="GGDEF"/>
    <property type="match status" value="1"/>
</dbReference>